<protein>
    <recommendedName>
        <fullName evidence="1 2">NADH-ubiquinone oxidoreductase chain 6</fullName>
        <ecNumber evidence="2">7.1.1.2</ecNumber>
    </recommendedName>
</protein>
<keyword evidence="2" id="KW-0520">NAD</keyword>
<name>A0A516MVU6_9CNID</name>
<keyword evidence="2" id="KW-0679">Respiratory chain</keyword>
<sequence>MSSLFMIFSLGIVGASLMVISTPNPVYSVFWLVIAFVNAAVMFISLGLYYIGLIFIIVYVGAIAILFLFVIMLIQQPNKVDSQDHSHFLPVGLSVIFLFYSLLTNSPKYISNSVIGSTNIGAIGSHLYTTYYELVLVASLVLLVAMVGAILLAQQPNTPSLYNPNVETAVARSRQDLFLQISRKHLSGARGS</sequence>
<keyword evidence="2" id="KW-1278">Translocase</keyword>
<dbReference type="PANTHER" id="PTHR33269">
    <property type="entry name" value="NADH-UBIQUINONE OXIDOREDUCTASE CHAIN 6"/>
    <property type="match status" value="1"/>
</dbReference>
<organism evidence="3">
    <name type="scientific">Umbellula sp. 1 RH-2019</name>
    <dbReference type="NCBI Taxonomy" id="2598117"/>
    <lineage>
        <taxon>Eukaryota</taxon>
        <taxon>Metazoa</taxon>
        <taxon>Cnidaria</taxon>
        <taxon>Anthozoa</taxon>
        <taxon>Octocorallia</taxon>
        <taxon>Scleralcyonacea</taxon>
        <taxon>Pennatuloidea</taxon>
        <taxon>Umbellulidae</taxon>
        <taxon>Umbellula</taxon>
    </lineage>
</organism>
<feature type="transmembrane region" description="Helical" evidence="2">
    <location>
        <begin position="28"/>
        <end position="46"/>
    </location>
</feature>
<keyword evidence="2" id="KW-0812">Transmembrane</keyword>
<evidence type="ECO:0000256" key="1">
    <source>
        <dbReference type="ARBA" id="ARBA00021095"/>
    </source>
</evidence>
<dbReference type="GO" id="GO:0031966">
    <property type="term" value="C:mitochondrial membrane"/>
    <property type="evidence" value="ECO:0007669"/>
    <property type="project" value="UniProtKB-SubCell"/>
</dbReference>
<proteinExistence type="inferred from homology"/>
<feature type="transmembrane region" description="Helical" evidence="2">
    <location>
        <begin position="134"/>
        <end position="153"/>
    </location>
</feature>
<keyword evidence="2" id="KW-1133">Transmembrane helix</keyword>
<comment type="subcellular location">
    <subcellularLocation>
        <location evidence="2">Mitochondrion membrane</location>
        <topology evidence="2">Multi-pass membrane protein</topology>
    </subcellularLocation>
</comment>
<gene>
    <name evidence="3" type="primary">nad6</name>
</gene>
<geneLocation type="mitochondrion" evidence="3"/>
<keyword evidence="2" id="KW-0830">Ubiquinone</keyword>
<dbReference type="EMBL" id="MK919669">
    <property type="protein sequence ID" value="QDP70778.1"/>
    <property type="molecule type" value="Genomic_DNA"/>
</dbReference>
<comment type="catalytic activity">
    <reaction evidence="2">
        <text>a ubiquinone + NADH + 5 H(+)(in) = a ubiquinol + NAD(+) + 4 H(+)(out)</text>
        <dbReference type="Rhea" id="RHEA:29091"/>
        <dbReference type="Rhea" id="RHEA-COMP:9565"/>
        <dbReference type="Rhea" id="RHEA-COMP:9566"/>
        <dbReference type="ChEBI" id="CHEBI:15378"/>
        <dbReference type="ChEBI" id="CHEBI:16389"/>
        <dbReference type="ChEBI" id="CHEBI:17976"/>
        <dbReference type="ChEBI" id="CHEBI:57540"/>
        <dbReference type="ChEBI" id="CHEBI:57945"/>
        <dbReference type="EC" id="7.1.1.2"/>
    </reaction>
</comment>
<keyword evidence="2" id="KW-0472">Membrane</keyword>
<comment type="similarity">
    <text evidence="2">Belongs to the complex I subunit 6 family.</text>
</comment>
<keyword evidence="2 3" id="KW-0496">Mitochondrion</keyword>
<evidence type="ECO:0000256" key="2">
    <source>
        <dbReference type="RuleBase" id="RU004430"/>
    </source>
</evidence>
<feature type="transmembrane region" description="Helical" evidence="2">
    <location>
        <begin position="86"/>
        <end position="103"/>
    </location>
</feature>
<evidence type="ECO:0000313" key="3">
    <source>
        <dbReference type="EMBL" id="QDP70778.1"/>
    </source>
</evidence>
<dbReference type="Gene3D" id="1.20.120.1200">
    <property type="entry name" value="NADH-ubiquinone/plastoquinone oxidoreductase chain 6, subunit NuoJ"/>
    <property type="match status" value="1"/>
</dbReference>
<keyword evidence="2" id="KW-0249">Electron transport</keyword>
<dbReference type="InterPro" id="IPR042106">
    <property type="entry name" value="Nuo/plastoQ_OxRdtase_6_NuoJ"/>
</dbReference>
<dbReference type="PANTHER" id="PTHR33269:SF17">
    <property type="entry name" value="NADH-UBIQUINONE OXIDOREDUCTASE CHAIN 6"/>
    <property type="match status" value="1"/>
</dbReference>
<dbReference type="AlphaFoldDB" id="A0A516MVU6"/>
<accession>A0A516MVU6</accession>
<dbReference type="InterPro" id="IPR001457">
    <property type="entry name" value="NADH_UbQ/plastoQ_OxRdtase_su6"/>
</dbReference>
<dbReference type="GO" id="GO:0008137">
    <property type="term" value="F:NADH dehydrogenase (ubiquinone) activity"/>
    <property type="evidence" value="ECO:0007669"/>
    <property type="project" value="UniProtKB-UniRule"/>
</dbReference>
<dbReference type="EC" id="7.1.1.2" evidence="2"/>
<keyword evidence="2" id="KW-0813">Transport</keyword>
<reference evidence="3" key="1">
    <citation type="journal article" date="2019" name="Mitochondrial DNA A DNA Mapp Seq Anal">
        <title>Novel diversity in mitochondrial genomes of deep-sea Pennatulacea (Cnidaria: Anthozoa: Octocorallia).</title>
        <authorList>
            <person name="Hogan R.I."/>
            <person name="Hopkins K."/>
            <person name="Wheeler A.J."/>
            <person name="Allcock A.L."/>
            <person name="Yesson C."/>
        </authorList>
    </citation>
    <scope>NUCLEOTIDE SEQUENCE</scope>
</reference>
<feature type="transmembrane region" description="Helical" evidence="2">
    <location>
        <begin position="53"/>
        <end position="74"/>
    </location>
</feature>
<comment type="function">
    <text evidence="2">Core subunit of the mitochondrial membrane respiratory chain NADH dehydrogenase (Complex I) which catalyzes electron transfer from NADH through the respiratory chain, using ubiquinone as an electron acceptor. Essential for the catalytic activity and assembly of complex I.</text>
</comment>
<dbReference type="Pfam" id="PF00499">
    <property type="entry name" value="Oxidored_q3"/>
    <property type="match status" value="1"/>
</dbReference>